<gene>
    <name evidence="1" type="ORF">GCM10022200_05550</name>
</gene>
<dbReference type="EMBL" id="BAAAYU010000001">
    <property type="protein sequence ID" value="GAA3626086.1"/>
    <property type="molecule type" value="Genomic_DNA"/>
</dbReference>
<sequence>MMRDNDAHSRLFHSSARRYEENVRQGAITRAVRAQVATTDGDSVPGVAVFVGTQVRTVLLEDDAWRLTHEIADALESSP</sequence>
<accession>A0ABP7A6Y7</accession>
<protein>
    <submittedName>
        <fullName evidence="1">Uncharacterized protein</fullName>
    </submittedName>
</protein>
<reference evidence="2" key="1">
    <citation type="journal article" date="2019" name="Int. J. Syst. Evol. Microbiol.">
        <title>The Global Catalogue of Microorganisms (GCM) 10K type strain sequencing project: providing services to taxonomists for standard genome sequencing and annotation.</title>
        <authorList>
            <consortium name="The Broad Institute Genomics Platform"/>
            <consortium name="The Broad Institute Genome Sequencing Center for Infectious Disease"/>
            <person name="Wu L."/>
            <person name="Ma J."/>
        </authorList>
    </citation>
    <scope>NUCLEOTIDE SEQUENCE [LARGE SCALE GENOMIC DNA]</scope>
    <source>
        <strain evidence="2">JCM 16544</strain>
    </source>
</reference>
<evidence type="ECO:0000313" key="2">
    <source>
        <dbReference type="Proteomes" id="UP001501697"/>
    </source>
</evidence>
<dbReference type="Proteomes" id="UP001501697">
    <property type="component" value="Unassembled WGS sequence"/>
</dbReference>
<comment type="caution">
    <text evidence="1">The sequence shown here is derived from an EMBL/GenBank/DDBJ whole genome shotgun (WGS) entry which is preliminary data.</text>
</comment>
<organism evidence="1 2">
    <name type="scientific">Microbacterium awajiense</name>
    <dbReference type="NCBI Taxonomy" id="415214"/>
    <lineage>
        <taxon>Bacteria</taxon>
        <taxon>Bacillati</taxon>
        <taxon>Actinomycetota</taxon>
        <taxon>Actinomycetes</taxon>
        <taxon>Micrococcales</taxon>
        <taxon>Microbacteriaceae</taxon>
        <taxon>Microbacterium</taxon>
    </lineage>
</organism>
<keyword evidence="2" id="KW-1185">Reference proteome</keyword>
<evidence type="ECO:0000313" key="1">
    <source>
        <dbReference type="EMBL" id="GAA3626086.1"/>
    </source>
</evidence>
<proteinExistence type="predicted"/>
<name>A0ABP7A6Y7_9MICO</name>